<feature type="region of interest" description="Disordered" evidence="1">
    <location>
        <begin position="785"/>
        <end position="841"/>
    </location>
</feature>
<protein>
    <recommendedName>
        <fullName evidence="4">PBP domain-containing protein</fullName>
    </recommendedName>
</protein>
<proteinExistence type="predicted"/>
<organism evidence="2 3">
    <name type="scientific">Agromyces albus</name>
    <dbReference type="NCBI Taxonomy" id="205332"/>
    <lineage>
        <taxon>Bacteria</taxon>
        <taxon>Bacillati</taxon>
        <taxon>Actinomycetota</taxon>
        <taxon>Actinomycetes</taxon>
        <taxon>Micrococcales</taxon>
        <taxon>Microbacteriaceae</taxon>
        <taxon>Agromyces</taxon>
    </lineage>
</organism>
<dbReference type="RefSeq" id="WP_129522493.1">
    <property type="nucleotide sequence ID" value="NZ_SDPN01000064.1"/>
</dbReference>
<dbReference type="EMBL" id="SDPN01000064">
    <property type="protein sequence ID" value="RXZ67097.1"/>
    <property type="molecule type" value="Genomic_DNA"/>
</dbReference>
<comment type="caution">
    <text evidence="2">The sequence shown here is derived from an EMBL/GenBank/DDBJ whole genome shotgun (WGS) entry which is preliminary data.</text>
</comment>
<evidence type="ECO:0000313" key="3">
    <source>
        <dbReference type="Proteomes" id="UP000293865"/>
    </source>
</evidence>
<accession>A0A4Q2KR94</accession>
<evidence type="ECO:0000313" key="2">
    <source>
        <dbReference type="EMBL" id="RXZ67097.1"/>
    </source>
</evidence>
<dbReference type="OrthoDB" id="5107506at2"/>
<gene>
    <name evidence="2" type="ORF">ESP51_19295</name>
</gene>
<keyword evidence="3" id="KW-1185">Reference proteome</keyword>
<dbReference type="SUPFAM" id="SSF53850">
    <property type="entry name" value="Periplasmic binding protein-like II"/>
    <property type="match status" value="1"/>
</dbReference>
<feature type="region of interest" description="Disordered" evidence="1">
    <location>
        <begin position="572"/>
        <end position="592"/>
    </location>
</feature>
<dbReference type="Gene3D" id="3.40.190.10">
    <property type="entry name" value="Periplasmic binding protein-like II"/>
    <property type="match status" value="1"/>
</dbReference>
<dbReference type="AlphaFoldDB" id="A0A4Q2KR94"/>
<evidence type="ECO:0008006" key="4">
    <source>
        <dbReference type="Google" id="ProtNLM"/>
    </source>
</evidence>
<feature type="compositionally biased region" description="Low complexity" evidence="1">
    <location>
        <begin position="806"/>
        <end position="837"/>
    </location>
</feature>
<dbReference type="Proteomes" id="UP000293865">
    <property type="component" value="Unassembled WGS sequence"/>
</dbReference>
<evidence type="ECO:0000256" key="1">
    <source>
        <dbReference type="SAM" id="MobiDB-lite"/>
    </source>
</evidence>
<name>A0A4Q2KR94_9MICO</name>
<reference evidence="2 3" key="1">
    <citation type="submission" date="2019-01" db="EMBL/GenBank/DDBJ databases">
        <title>Agromyces.</title>
        <authorList>
            <person name="Li J."/>
        </authorList>
    </citation>
    <scope>NUCLEOTIDE SEQUENCE [LARGE SCALE GENOMIC DNA]</scope>
    <source>
        <strain evidence="2 3">DSM 15934</strain>
    </source>
</reference>
<sequence length="882" mass="91672">MSEQLTDDARGAVWAKAGFSGLVVGLLVAAAVGFGGAVVPADPAAAADETTSSAVTLTNAGDALEPEGAPFPDLSVNVSQTRDLVSQGIRVSWTGGTQSERPAGTTGGANFLQIAQCWGEDPANPGHPDRRTCQYGGTVGAGSARDGNTGDADVAEEDAIYTDPSESFFVPTYTGIPFVAVNPEGIVDEKLAPADRVLNNLKTDANGNVVQKQGVEFVDLNTNPFFTAFTTNEVKWAGAGADGSGSVPFEVQTAMQSTALGCGAPVTQPDGTVAGQPCWLVIIPRGTGDSGSTEINRSGLWWDAWEHHLAVKLDFKPLGVRCELGAAERQLAGSELVAGAIASWQPELCLGENGSPFVLSQGSEADAMVRAAGTAPSPLAFTSRPLDLSRTADASDPVAYAPVALSGIAISFSIDRQPHPLEAPDEYKARAGLPMTDLRLNPRLVAKLLTASYVDSLPSDADKSHIGYKSFSEPGKNPRTIVQDPEFREINDPEWSAQIIVSASVADMLAPSGRSDLAVRLWEYVLADPEARAWLDGEPDKWGMKVNPWYSTNPVVNRTVNPTGQGLALPTETFPKADPVEKPDTTVSDPANGSGPINLVTWRPYTHSFADGAYHVLRGDGMLLGAWDQFAVPPKFGKTVRELFGSQKVIGVTTAPAAELYQTVTAALRNPAGQYVTPTQDGLAAAAAAMTPTLAQPKVVQFDQAASAAKAAPTAYPLTMPVYAALNPKQTDADLRAVYANLIRYAARDGQTPGTDVGELPPGYAPLPQPWVDQALAAADAIETGALPSAPPRGGSTAPVANRTVAPPSSSQQQQTTPAPIASAPTDPAATGDAAGDLVGAATPADPELGVSAAAVPAGLAAGLATALTVPLMTRIRRRSWS</sequence>